<evidence type="ECO:0000256" key="3">
    <source>
        <dbReference type="ARBA" id="ARBA00022692"/>
    </source>
</evidence>
<name>Q5N745_ORYSJ</name>
<keyword evidence="5 7" id="KW-0472">Membrane</keyword>
<dbReference type="SUPFAM" id="SSF103473">
    <property type="entry name" value="MFS general substrate transporter"/>
    <property type="match status" value="1"/>
</dbReference>
<evidence type="ECO:0000256" key="5">
    <source>
        <dbReference type="ARBA" id="ARBA00023136"/>
    </source>
</evidence>
<reference evidence="8" key="1">
    <citation type="journal article" date="2002" name="Nature">
        <title>The genome sequence and structure of rice chromosome 1.</title>
        <authorList>
            <person name="Sasaki T."/>
            <person name="Matsumoto T."/>
            <person name="Yamamoto K."/>
            <person name="Sakata K."/>
            <person name="Baba T."/>
            <person name="Katayose Y."/>
            <person name="Wu J."/>
            <person name="Niimura Y."/>
            <person name="Cheng Z."/>
            <person name="Nagamura Y."/>
            <person name="Antonio B.A."/>
            <person name="Kanamori H."/>
            <person name="Hosokawa S."/>
            <person name="Masukawa M."/>
            <person name="Arikawa K."/>
            <person name="Chiden Y."/>
            <person name="Hayashi M."/>
            <person name="Okamoto M."/>
            <person name="Ando T."/>
            <person name="Aoki H."/>
            <person name="Arita K."/>
            <person name="Hamada M."/>
            <person name="Harada C."/>
            <person name="Hijishita S."/>
            <person name="Honda M."/>
            <person name="Ichikawa Y."/>
            <person name="Idonuma A."/>
            <person name="Iijima M."/>
            <person name="Ikeda M."/>
            <person name="Ikeno M."/>
            <person name="Itoh S."/>
            <person name="Itoh T."/>
            <person name="Itoh Y."/>
            <person name="Itoh Y."/>
            <person name="Iwabuchi A."/>
            <person name="Kamiya K."/>
            <person name="Karasawa W."/>
            <person name="Katagiri S."/>
            <person name="Kikuta A."/>
            <person name="Kobayashi N."/>
            <person name="Kono I."/>
            <person name="Machita K."/>
            <person name="Maehara T."/>
            <person name="Mizuno H."/>
            <person name="Mizubayashi T."/>
            <person name="Mukai Y."/>
            <person name="Nagasaki H."/>
            <person name="Nakashima M."/>
            <person name="Nakama Y."/>
            <person name="Nakamichi Y."/>
            <person name="Nakamura M."/>
            <person name="Namiki N."/>
            <person name="Negishi M."/>
            <person name="Ohta I."/>
            <person name="Ono N."/>
            <person name="Saji S."/>
            <person name="Sakai K."/>
            <person name="Shibata M."/>
            <person name="Shimokawa T."/>
            <person name="Shomura A."/>
            <person name="Song J."/>
            <person name="Takazaki Y."/>
            <person name="Terasawa K."/>
            <person name="Tsuji K."/>
            <person name="Waki K."/>
            <person name="Yamagata H."/>
            <person name="Yamane H."/>
            <person name="Yoshiki S."/>
            <person name="Yoshihara R."/>
            <person name="Yukawa K."/>
            <person name="Zhong H."/>
            <person name="Iwama H."/>
            <person name="Endo T."/>
            <person name="Ito H."/>
            <person name="Hahn J.H."/>
            <person name="Kim H.I."/>
            <person name="Eun M.Y."/>
            <person name="Yano M."/>
            <person name="Jiang J."/>
            <person name="Gojobori T."/>
        </authorList>
    </citation>
    <scope>NUCLEOTIDE SEQUENCE</scope>
</reference>
<feature type="transmembrane region" description="Helical" evidence="7">
    <location>
        <begin position="384"/>
        <end position="404"/>
    </location>
</feature>
<reference evidence="10" key="2">
    <citation type="journal article" date="2005" name="Nature">
        <title>The map-based sequence of the rice genome.</title>
        <authorList>
            <consortium name="International rice genome sequencing project (IRGSP)"/>
            <person name="Matsumoto T."/>
            <person name="Wu J."/>
            <person name="Kanamori H."/>
            <person name="Katayose Y."/>
            <person name="Fujisawa M."/>
            <person name="Namiki N."/>
            <person name="Mizuno H."/>
            <person name="Yamamoto K."/>
            <person name="Antonio B.A."/>
            <person name="Baba T."/>
            <person name="Sakata K."/>
            <person name="Nagamura Y."/>
            <person name="Aoki H."/>
            <person name="Arikawa K."/>
            <person name="Arita K."/>
            <person name="Bito T."/>
            <person name="Chiden Y."/>
            <person name="Fujitsuka N."/>
            <person name="Fukunaka R."/>
            <person name="Hamada M."/>
            <person name="Harada C."/>
            <person name="Hayashi A."/>
            <person name="Hijishita S."/>
            <person name="Honda M."/>
            <person name="Hosokawa S."/>
            <person name="Ichikawa Y."/>
            <person name="Idonuma A."/>
            <person name="Iijima M."/>
            <person name="Ikeda M."/>
            <person name="Ikeno M."/>
            <person name="Ito K."/>
            <person name="Ito S."/>
            <person name="Ito T."/>
            <person name="Ito Y."/>
            <person name="Ito Y."/>
            <person name="Iwabuchi A."/>
            <person name="Kamiya K."/>
            <person name="Karasawa W."/>
            <person name="Kurita K."/>
            <person name="Katagiri S."/>
            <person name="Kikuta A."/>
            <person name="Kobayashi H."/>
            <person name="Kobayashi N."/>
            <person name="Machita K."/>
            <person name="Maehara T."/>
            <person name="Masukawa M."/>
            <person name="Mizubayashi T."/>
            <person name="Mukai Y."/>
            <person name="Nagasaki H."/>
            <person name="Nagata Y."/>
            <person name="Naito S."/>
            <person name="Nakashima M."/>
            <person name="Nakama Y."/>
            <person name="Nakamichi Y."/>
            <person name="Nakamura M."/>
            <person name="Meguro A."/>
            <person name="Negishi M."/>
            <person name="Ohta I."/>
            <person name="Ohta T."/>
            <person name="Okamoto M."/>
            <person name="Ono N."/>
            <person name="Saji S."/>
            <person name="Sakaguchi M."/>
            <person name="Sakai K."/>
            <person name="Shibata M."/>
            <person name="Shimokawa T."/>
            <person name="Song J."/>
            <person name="Takazaki Y."/>
            <person name="Terasawa K."/>
            <person name="Tsugane M."/>
            <person name="Tsuji K."/>
            <person name="Ueda S."/>
            <person name="Waki K."/>
            <person name="Yamagata H."/>
            <person name="Yamamoto M."/>
            <person name="Yamamoto S."/>
            <person name="Yamane H."/>
            <person name="Yoshiki S."/>
            <person name="Yoshihara R."/>
            <person name="Yukawa K."/>
            <person name="Zhong H."/>
            <person name="Yano M."/>
            <person name="Yuan Q."/>
            <person name="Ouyang S."/>
            <person name="Liu J."/>
            <person name="Jones K.M."/>
            <person name="Gansberger K."/>
            <person name="Moffat K."/>
            <person name="Hill J."/>
            <person name="Bera J."/>
            <person name="Fadrosh D."/>
            <person name="Jin S."/>
            <person name="Johri S."/>
            <person name="Kim M."/>
            <person name="Overton L."/>
            <person name="Reardon M."/>
            <person name="Tsitrin T."/>
            <person name="Vuong H."/>
            <person name="Weaver B."/>
            <person name="Ciecko A."/>
            <person name="Tallon L."/>
            <person name="Jackson J."/>
            <person name="Pai G."/>
            <person name="Aken S.V."/>
            <person name="Utterback T."/>
            <person name="Reidmuller S."/>
            <person name="Feldblyum T."/>
            <person name="Hsiao J."/>
            <person name="Zismann V."/>
            <person name="Iobst S."/>
            <person name="de Vazeille A.R."/>
            <person name="Buell C.R."/>
            <person name="Ying K."/>
            <person name="Li Y."/>
            <person name="Lu T."/>
            <person name="Huang Y."/>
            <person name="Zhao Q."/>
            <person name="Feng Q."/>
            <person name="Zhang L."/>
            <person name="Zhu J."/>
            <person name="Weng Q."/>
            <person name="Mu J."/>
            <person name="Lu Y."/>
            <person name="Fan D."/>
            <person name="Liu Y."/>
            <person name="Guan J."/>
            <person name="Zhang Y."/>
            <person name="Yu S."/>
            <person name="Liu X."/>
            <person name="Zhang Y."/>
            <person name="Hong G."/>
            <person name="Han B."/>
            <person name="Choisne N."/>
            <person name="Demange N."/>
            <person name="Orjeda G."/>
            <person name="Samain S."/>
            <person name="Cattolico L."/>
            <person name="Pelletier E."/>
            <person name="Couloux A."/>
            <person name="Segurens B."/>
            <person name="Wincker P."/>
            <person name="D'Hont A."/>
            <person name="Scarpelli C."/>
            <person name="Weissenbach J."/>
            <person name="Salanoubat M."/>
            <person name="Quetier F."/>
            <person name="Yu Y."/>
            <person name="Kim H.R."/>
            <person name="Rambo T."/>
            <person name="Currie J."/>
            <person name="Collura K."/>
            <person name="Luo M."/>
            <person name="Yang T."/>
            <person name="Ammiraju J.S.S."/>
            <person name="Engler F."/>
            <person name="Soderlund C."/>
            <person name="Wing R.A."/>
            <person name="Palmer L.E."/>
            <person name="de la Bastide M."/>
            <person name="Spiegel L."/>
            <person name="Nascimento L."/>
            <person name="Zutavern T."/>
            <person name="O'Shaughnessy A."/>
            <person name="Dike S."/>
            <person name="Dedhia N."/>
            <person name="Preston R."/>
            <person name="Balija V."/>
            <person name="McCombie W.R."/>
            <person name="Chow T."/>
            <person name="Chen H."/>
            <person name="Chung M."/>
            <person name="Chen C."/>
            <person name="Shaw J."/>
            <person name="Wu H."/>
            <person name="Hsiao K."/>
            <person name="Chao Y."/>
            <person name="Chu M."/>
            <person name="Cheng C."/>
            <person name="Hour A."/>
            <person name="Lee P."/>
            <person name="Lin S."/>
            <person name="Lin Y."/>
            <person name="Liou J."/>
            <person name="Liu S."/>
            <person name="Hsing Y."/>
            <person name="Raghuvanshi S."/>
            <person name="Mohanty A."/>
            <person name="Bharti A.K."/>
            <person name="Gaur A."/>
            <person name="Gupta V."/>
            <person name="Kumar D."/>
            <person name="Ravi V."/>
            <person name="Vij S."/>
            <person name="Kapur A."/>
            <person name="Khurana P."/>
            <person name="Khurana P."/>
            <person name="Khurana J.P."/>
            <person name="Tyagi A.K."/>
            <person name="Gaikwad K."/>
            <person name="Singh A."/>
            <person name="Dalal V."/>
            <person name="Srivastava S."/>
            <person name="Dixit A."/>
            <person name="Pal A.K."/>
            <person name="Ghazi I.A."/>
            <person name="Yadav M."/>
            <person name="Pandit A."/>
            <person name="Bhargava A."/>
            <person name="Sureshbabu K."/>
            <person name="Batra K."/>
            <person name="Sharma T.R."/>
            <person name="Mohapatra T."/>
            <person name="Singh N.K."/>
            <person name="Messing J."/>
            <person name="Nelson A.B."/>
            <person name="Fuks G."/>
            <person name="Kavchok S."/>
            <person name="Keizer G."/>
            <person name="Linton E."/>
            <person name="Llaca V."/>
            <person name="Song R."/>
            <person name="Tanyolac B."/>
            <person name="Young S."/>
            <person name="Ho-Il K."/>
            <person name="Hahn J.H."/>
            <person name="Sangsakoo G."/>
            <person name="Vanavichit A."/>
            <person name="de Mattos Luiz.A.T."/>
            <person name="Zimmer P.D."/>
            <person name="Malone G."/>
            <person name="Dellagostin O."/>
            <person name="de Oliveira A.C."/>
            <person name="Bevan M."/>
            <person name="Bancroft I."/>
            <person name="Minx P."/>
            <person name="Cordum H."/>
            <person name="Wilson R."/>
            <person name="Cheng Z."/>
            <person name="Jin W."/>
            <person name="Jiang J."/>
            <person name="Leong S.A."/>
            <person name="Iwama H."/>
            <person name="Gojobori T."/>
            <person name="Itoh T."/>
            <person name="Niimura Y."/>
            <person name="Fujii Y."/>
            <person name="Habara T."/>
            <person name="Sakai H."/>
            <person name="Sato Y."/>
            <person name="Wilson G."/>
            <person name="Kumar K."/>
            <person name="McCouch S."/>
            <person name="Juretic N."/>
            <person name="Hoen D."/>
            <person name="Wright S."/>
            <person name="Bruskiewich R."/>
            <person name="Bureau T."/>
            <person name="Miyao A."/>
            <person name="Hirochika H."/>
            <person name="Nishikawa T."/>
            <person name="Kadowaki K."/>
            <person name="Sugiura M."/>
            <person name="Burr B."/>
            <person name="Sasaki T."/>
        </authorList>
    </citation>
    <scope>NUCLEOTIDE SEQUENCE [LARGE SCALE GENOMIC DNA]</scope>
    <source>
        <strain evidence="10">cv. Nipponbare</strain>
    </source>
</reference>
<feature type="transmembrane region" description="Helical" evidence="7">
    <location>
        <begin position="256"/>
        <end position="277"/>
    </location>
</feature>
<evidence type="ECO:0000256" key="6">
    <source>
        <dbReference type="SAM" id="MobiDB-lite"/>
    </source>
</evidence>
<evidence type="ECO:0000313" key="10">
    <source>
        <dbReference type="Proteomes" id="UP000000763"/>
    </source>
</evidence>
<comment type="subcellular location">
    <subcellularLocation>
        <location evidence="1">Membrane</location>
        <topology evidence="1">Multi-pass membrane protein</topology>
    </subcellularLocation>
</comment>
<evidence type="ECO:0000256" key="7">
    <source>
        <dbReference type="SAM" id="Phobius"/>
    </source>
</evidence>
<protein>
    <submittedName>
        <fullName evidence="8">Oligopeptide transporter-like protein</fullName>
    </submittedName>
</protein>
<evidence type="ECO:0000313" key="8">
    <source>
        <dbReference type="EMBL" id="BAD81725.1"/>
    </source>
</evidence>
<dbReference type="GO" id="GO:0022857">
    <property type="term" value="F:transmembrane transporter activity"/>
    <property type="evidence" value="ECO:0007669"/>
    <property type="project" value="InterPro"/>
</dbReference>
<feature type="transmembrane region" description="Helical" evidence="7">
    <location>
        <begin position="175"/>
        <end position="193"/>
    </location>
</feature>
<evidence type="ECO:0000256" key="2">
    <source>
        <dbReference type="ARBA" id="ARBA00005982"/>
    </source>
</evidence>
<dbReference type="EMBL" id="AP003235">
    <property type="protein sequence ID" value="BAD81725.1"/>
    <property type="molecule type" value="Genomic_DNA"/>
</dbReference>
<sequence>MLTISSVTRATHPHPVSCHDAATACSPPAEAAAAPPSTARLAFFHAALYLLALAQGFHNPCSEAFGADQFAPPSDPGARASRSSYFNWYHFFNSCGYAISNSALSYVEDSVSRTRVRRVLGHDGGVPPRLLARHGDVPRRATRPRRRRHPRAARRVVLLGCALLAKEEVEHGKGLFVKLLPIWLTSIVFAAVVSQQSTLFTKQGSTMDRRVGGIVVPAAALNCVVSFTMITLVPVYDRAVVPLARRFTGHPAGVTTLQRVGAGMATSCLAMVVAALVEARRLRAASDASLVDRPGATVPMGVWWLVPQYLLVGLAKVFGDIGLDEFFYDQAPDGLRSVGLAMSLSVLGVGNYVSGVLVSVIDTATRSGGESWFSDDLNRAHLDYFYWILAAFAALEVVVFVYIAKRYIYKNKGEP</sequence>
<gene>
    <name evidence="8" type="ORF">P0039A07.33</name>
    <name evidence="9" type="ORF">P0491F11.7</name>
</gene>
<feature type="transmembrane region" description="Helical" evidence="7">
    <location>
        <begin position="344"/>
        <end position="364"/>
    </location>
</feature>
<dbReference type="Gene3D" id="1.20.1250.20">
    <property type="entry name" value="MFS general substrate transporter like domains"/>
    <property type="match status" value="2"/>
</dbReference>
<dbReference type="PANTHER" id="PTHR11654">
    <property type="entry name" value="OLIGOPEPTIDE TRANSPORTER-RELATED"/>
    <property type="match status" value="1"/>
</dbReference>
<evidence type="ECO:0000256" key="4">
    <source>
        <dbReference type="ARBA" id="ARBA00022989"/>
    </source>
</evidence>
<feature type="compositionally biased region" description="Basic residues" evidence="6">
    <location>
        <begin position="140"/>
        <end position="149"/>
    </location>
</feature>
<accession>Q5N745</accession>
<feature type="transmembrane region" description="Helical" evidence="7">
    <location>
        <begin position="214"/>
        <end position="236"/>
    </location>
</feature>
<organism evidence="8">
    <name type="scientific">Oryza sativa subsp. japonica</name>
    <name type="common">Rice</name>
    <dbReference type="NCBI Taxonomy" id="39947"/>
    <lineage>
        <taxon>Eukaryota</taxon>
        <taxon>Viridiplantae</taxon>
        <taxon>Streptophyta</taxon>
        <taxon>Embryophyta</taxon>
        <taxon>Tracheophyta</taxon>
        <taxon>Spermatophyta</taxon>
        <taxon>Magnoliopsida</taxon>
        <taxon>Liliopsida</taxon>
        <taxon>Poales</taxon>
        <taxon>Poaceae</taxon>
        <taxon>BOP clade</taxon>
        <taxon>Oryzoideae</taxon>
        <taxon>Oryzeae</taxon>
        <taxon>Oryzinae</taxon>
        <taxon>Oryza</taxon>
        <taxon>Oryza sativa</taxon>
    </lineage>
</organism>
<evidence type="ECO:0000256" key="1">
    <source>
        <dbReference type="ARBA" id="ARBA00004141"/>
    </source>
</evidence>
<reference evidence="10" key="3">
    <citation type="journal article" date="2008" name="Nucleic Acids Res.">
        <title>The rice annotation project database (RAP-DB): 2008 update.</title>
        <authorList>
            <consortium name="The rice annotation project (RAP)"/>
        </authorList>
    </citation>
    <scope>GENOME REANNOTATION</scope>
    <source>
        <strain evidence="10">cv. Nipponbare</strain>
    </source>
</reference>
<dbReference type="InterPro" id="IPR036259">
    <property type="entry name" value="MFS_trans_sf"/>
</dbReference>
<accession>Q5N9Y1</accession>
<dbReference type="GO" id="GO:0016020">
    <property type="term" value="C:membrane"/>
    <property type="evidence" value="ECO:0007669"/>
    <property type="project" value="UniProtKB-SubCell"/>
</dbReference>
<evidence type="ECO:0000313" key="9">
    <source>
        <dbReference type="EMBL" id="BAD82712.1"/>
    </source>
</evidence>
<dbReference type="EMBL" id="AP004669">
    <property type="protein sequence ID" value="BAD82712.1"/>
    <property type="molecule type" value="Genomic_DNA"/>
</dbReference>
<dbReference type="Proteomes" id="UP000817658">
    <property type="component" value="Chromosome 1"/>
</dbReference>
<dbReference type="FunFam" id="1.20.1250.20:FF:000410">
    <property type="entry name" value="POT family protein"/>
    <property type="match status" value="1"/>
</dbReference>
<dbReference type="Proteomes" id="UP000000763">
    <property type="component" value="Chromosome 1"/>
</dbReference>
<keyword evidence="3 7" id="KW-0812">Transmembrane</keyword>
<dbReference type="InterPro" id="IPR000109">
    <property type="entry name" value="POT_fam"/>
</dbReference>
<proteinExistence type="inferred from homology"/>
<keyword evidence="4 7" id="KW-1133">Transmembrane helix</keyword>
<dbReference type="AlphaFoldDB" id="Q5N745"/>
<comment type="similarity">
    <text evidence="2">Belongs to the major facilitator superfamily. Proton-dependent oligopeptide transporter (POT/PTR) (TC 2.A.17) family.</text>
</comment>
<feature type="region of interest" description="Disordered" evidence="6">
    <location>
        <begin position="129"/>
        <end position="149"/>
    </location>
</feature>
<dbReference type="Pfam" id="PF00854">
    <property type="entry name" value="PTR2"/>
    <property type="match status" value="2"/>
</dbReference>